<evidence type="ECO:0000256" key="1">
    <source>
        <dbReference type="SAM" id="MobiDB-lite"/>
    </source>
</evidence>
<feature type="compositionally biased region" description="Basic and acidic residues" evidence="1">
    <location>
        <begin position="20"/>
        <end position="44"/>
    </location>
</feature>
<gene>
    <name evidence="2" type="ORF">NDU88_008245</name>
</gene>
<reference evidence="2" key="1">
    <citation type="journal article" date="2022" name="bioRxiv">
        <title>Sequencing and chromosome-scale assembly of the giantPleurodeles waltlgenome.</title>
        <authorList>
            <person name="Brown T."/>
            <person name="Elewa A."/>
            <person name="Iarovenko S."/>
            <person name="Subramanian E."/>
            <person name="Araus A.J."/>
            <person name="Petzold A."/>
            <person name="Susuki M."/>
            <person name="Suzuki K.-i.T."/>
            <person name="Hayashi T."/>
            <person name="Toyoda A."/>
            <person name="Oliveira C."/>
            <person name="Osipova E."/>
            <person name="Leigh N.D."/>
            <person name="Simon A."/>
            <person name="Yun M.H."/>
        </authorList>
    </citation>
    <scope>NUCLEOTIDE SEQUENCE</scope>
    <source>
        <strain evidence="2">20211129_DDA</strain>
        <tissue evidence="2">Liver</tissue>
    </source>
</reference>
<dbReference type="EMBL" id="JANPWB010000011">
    <property type="protein sequence ID" value="KAJ1129884.1"/>
    <property type="molecule type" value="Genomic_DNA"/>
</dbReference>
<dbReference type="Proteomes" id="UP001066276">
    <property type="component" value="Chromosome 7"/>
</dbReference>
<sequence length="91" mass="9847">MILPQKAGTKERAGGGVQSEARRREEKPCKCAGRRDSEGAETLRPKTRSKLLSGARLKCSALAQRIREEQIERGGWRALGANGRTTEGAGV</sequence>
<organism evidence="2 3">
    <name type="scientific">Pleurodeles waltl</name>
    <name type="common">Iberian ribbed newt</name>
    <dbReference type="NCBI Taxonomy" id="8319"/>
    <lineage>
        <taxon>Eukaryota</taxon>
        <taxon>Metazoa</taxon>
        <taxon>Chordata</taxon>
        <taxon>Craniata</taxon>
        <taxon>Vertebrata</taxon>
        <taxon>Euteleostomi</taxon>
        <taxon>Amphibia</taxon>
        <taxon>Batrachia</taxon>
        <taxon>Caudata</taxon>
        <taxon>Salamandroidea</taxon>
        <taxon>Salamandridae</taxon>
        <taxon>Pleurodelinae</taxon>
        <taxon>Pleurodeles</taxon>
    </lineage>
</organism>
<feature type="region of interest" description="Disordered" evidence="1">
    <location>
        <begin position="1"/>
        <end position="45"/>
    </location>
</feature>
<comment type="caution">
    <text evidence="2">The sequence shown here is derived from an EMBL/GenBank/DDBJ whole genome shotgun (WGS) entry which is preliminary data.</text>
</comment>
<accession>A0AAV7PPU2</accession>
<keyword evidence="3" id="KW-1185">Reference proteome</keyword>
<evidence type="ECO:0000313" key="2">
    <source>
        <dbReference type="EMBL" id="KAJ1129884.1"/>
    </source>
</evidence>
<name>A0AAV7PPU2_PLEWA</name>
<dbReference type="AlphaFoldDB" id="A0AAV7PPU2"/>
<protein>
    <submittedName>
        <fullName evidence="2">Uncharacterized protein</fullName>
    </submittedName>
</protein>
<proteinExistence type="predicted"/>
<evidence type="ECO:0000313" key="3">
    <source>
        <dbReference type="Proteomes" id="UP001066276"/>
    </source>
</evidence>